<keyword evidence="5 16" id="KW-0963">Cytoplasm</keyword>
<dbReference type="InterPro" id="IPR041872">
    <property type="entry name" value="Anticodon_Met"/>
</dbReference>
<dbReference type="SUPFAM" id="SSF57770">
    <property type="entry name" value="Methionyl-tRNA synthetase (MetRS), Zn-domain"/>
    <property type="match status" value="1"/>
</dbReference>
<dbReference type="EMBL" id="JBJDPD010000014">
    <property type="protein sequence ID" value="MFK4001396.1"/>
    <property type="molecule type" value="Genomic_DNA"/>
</dbReference>
<comment type="function">
    <text evidence="1 16">Is required not only for elongation of protein synthesis but also for the initiation of all mRNA translation through initiator tRNA(fMet) aminoacylation.</text>
</comment>
<evidence type="ECO:0000256" key="12">
    <source>
        <dbReference type="ARBA" id="ARBA00022884"/>
    </source>
</evidence>
<dbReference type="InterPro" id="IPR015413">
    <property type="entry name" value="Methionyl/Leucyl_tRNA_Synth"/>
</dbReference>
<feature type="binding site" evidence="16">
    <location>
        <position position="158"/>
    </location>
    <ligand>
        <name>Zn(2+)</name>
        <dbReference type="ChEBI" id="CHEBI:29105"/>
    </ligand>
</feature>
<dbReference type="Pfam" id="PF01588">
    <property type="entry name" value="tRNA_bind"/>
    <property type="match status" value="1"/>
</dbReference>
<dbReference type="InterPro" id="IPR001412">
    <property type="entry name" value="aa-tRNA-synth_I_CS"/>
</dbReference>
<dbReference type="InterPro" id="IPR004495">
    <property type="entry name" value="Met-tRNA-synth_bsu_C"/>
</dbReference>
<comment type="cofactor">
    <cofactor evidence="16">
        <name>Zn(2+)</name>
        <dbReference type="ChEBI" id="CHEBI:29105"/>
    </cofactor>
    <text evidence="16">Binds 1 zinc ion per subunit.</text>
</comment>
<evidence type="ECO:0000256" key="14">
    <source>
        <dbReference type="ARBA" id="ARBA00023146"/>
    </source>
</evidence>
<dbReference type="EC" id="6.1.1.10" evidence="16"/>
<comment type="similarity">
    <text evidence="3 16">Belongs to the class-I aminoacyl-tRNA synthetase family. MetG type 1 subfamily.</text>
</comment>
<keyword evidence="11 16" id="KW-0067">ATP-binding</keyword>
<comment type="caution">
    <text evidence="19">The sequence shown here is derived from an EMBL/GenBank/DDBJ whole genome shotgun (WGS) entry which is preliminary data.</text>
</comment>
<evidence type="ECO:0000256" key="8">
    <source>
        <dbReference type="ARBA" id="ARBA00022723"/>
    </source>
</evidence>
<sequence length="703" mass="79347">MIKVREILVTSALPYANGYIHLGHLVEYIQTDIWVRAMKAQGHQVTYVCADDAHGTAIMLKAEANGVTPEAQIASVKASHEADFSKFLINFDNYHTTHSEENKQFSEMIYRRLNNAGHISTKDVEQLFDPEKQLFLADRFVKGTCPECDSPDQYGDNCEVCGTTYDATDLKDPHSTLSDATPVLKTSKHYFFDLPEFEQFLKDWTRSDNRLQVSVANKLQEWFDAGLASWDISRDAPYFGFQIPDTPSDEPDKYFYVWLDAPVGYMASFKNLCDKREGTEQALDFDRYWMQENEHKTEVYHFIGKDIVYFHALFWPAMLAGSEFRTPTGVFAHGFLMVNGEKMSKSRGTFIKAETYAEHLHPEYLRYYFASKLSDKVEDINLDLEDFMQKVNSDLVGKVVNIASRSAGFLVKKYDGMLSDVCVESELLEDITKTGDEIAAAYENREFSRAMRLIMQCADKANEYIDAKKPWSLAKQEGTEQEVQDVCSVAINIFRQLMVYLAPVLPELTANAKAFLNIDDLSFASRNEWLLGHKINKFKPLMQRIEEKDVTAMVEDSKASLTQTETPVPSEGSKPDAKNQSSSTAEANTGAEQTDYIGIEDFAKVEMKVAHVLACNHVEGADKLLQFTLDVGEDKPRNVFSGIRKFYEPEQLVDKKVICVTNLAPRKMKFGVSEGMVLSTGNPKTGLTVVTLPDDCVVGDTLA</sequence>
<keyword evidence="12 16" id="KW-0694">RNA-binding</keyword>
<evidence type="ECO:0000256" key="4">
    <source>
        <dbReference type="ARBA" id="ARBA00011738"/>
    </source>
</evidence>
<feature type="binding site" evidence="16">
    <location>
        <position position="345"/>
    </location>
    <ligand>
        <name>ATP</name>
        <dbReference type="ChEBI" id="CHEBI:30616"/>
    </ligand>
</feature>
<dbReference type="SUPFAM" id="SSF47323">
    <property type="entry name" value="Anticodon-binding domain of a subclass of class I aminoacyl-tRNA synthetases"/>
    <property type="match status" value="1"/>
</dbReference>
<dbReference type="Gene3D" id="1.10.730.10">
    <property type="entry name" value="Isoleucyl-tRNA Synthetase, Domain 1"/>
    <property type="match status" value="1"/>
</dbReference>
<keyword evidence="13 16" id="KW-0648">Protein biosynthesis</keyword>
<gene>
    <name evidence="16 19" type="primary">metG</name>
    <name evidence="19" type="ORF">ACI2I3_08625</name>
</gene>
<dbReference type="InterPro" id="IPR013155">
    <property type="entry name" value="M/V/L/I-tRNA-synth_anticd-bd"/>
</dbReference>
<feature type="binding site" evidence="16">
    <location>
        <position position="145"/>
    </location>
    <ligand>
        <name>Zn(2+)</name>
        <dbReference type="ChEBI" id="CHEBI:29105"/>
    </ligand>
</feature>
<dbReference type="PANTHER" id="PTHR45765:SF1">
    <property type="entry name" value="METHIONINE--TRNA LIGASE, CYTOPLASMIC"/>
    <property type="match status" value="1"/>
</dbReference>
<evidence type="ECO:0000256" key="7">
    <source>
        <dbReference type="ARBA" id="ARBA00022598"/>
    </source>
</evidence>
<evidence type="ECO:0000256" key="15">
    <source>
        <dbReference type="ARBA" id="ARBA00047364"/>
    </source>
</evidence>
<dbReference type="HAMAP" id="MF_00098">
    <property type="entry name" value="Met_tRNA_synth_type1"/>
    <property type="match status" value="1"/>
</dbReference>
<feature type="domain" description="TRNA-binding" evidence="18">
    <location>
        <begin position="601"/>
        <end position="703"/>
    </location>
</feature>
<evidence type="ECO:0000259" key="18">
    <source>
        <dbReference type="PROSITE" id="PS50886"/>
    </source>
</evidence>
<dbReference type="InterPro" id="IPR023458">
    <property type="entry name" value="Met-tRNA_ligase_1"/>
</dbReference>
<dbReference type="PROSITE" id="PS00178">
    <property type="entry name" value="AA_TRNA_LIGASE_I"/>
    <property type="match status" value="1"/>
</dbReference>
<evidence type="ECO:0000256" key="16">
    <source>
        <dbReference type="HAMAP-Rule" id="MF_00098"/>
    </source>
</evidence>
<dbReference type="PRINTS" id="PR01041">
    <property type="entry name" value="TRNASYNTHMET"/>
</dbReference>
<dbReference type="InterPro" id="IPR002547">
    <property type="entry name" value="tRNA-bd_dom"/>
</dbReference>
<evidence type="ECO:0000256" key="3">
    <source>
        <dbReference type="ARBA" id="ARBA00008258"/>
    </source>
</evidence>
<evidence type="ECO:0000256" key="5">
    <source>
        <dbReference type="ARBA" id="ARBA00022490"/>
    </source>
</evidence>
<reference evidence="19 20" key="1">
    <citation type="submission" date="2024-11" db="EMBL/GenBank/DDBJ databases">
        <title>The Natural Products Discovery Center: Release of the First 8490 Sequenced Strains for Exploring Actinobacteria Biosynthetic Diversity.</title>
        <authorList>
            <person name="Kalkreuter E."/>
            <person name="Kautsar S.A."/>
            <person name="Yang D."/>
            <person name="Bader C.D."/>
            <person name="Teijaro C.N."/>
            <person name="Fluegel L."/>
            <person name="Davis C.M."/>
            <person name="Simpson J.R."/>
            <person name="Lauterbach L."/>
            <person name="Steele A.D."/>
            <person name="Gui C."/>
            <person name="Meng S."/>
            <person name="Li G."/>
            <person name="Viehrig K."/>
            <person name="Ye F."/>
            <person name="Su P."/>
            <person name="Kiefer A.F."/>
            <person name="Nichols A."/>
            <person name="Cepeda A.J."/>
            <person name="Yan W."/>
            <person name="Fan B."/>
            <person name="Jiang Y."/>
            <person name="Adhikari A."/>
            <person name="Zheng C.-J."/>
            <person name="Schuster L."/>
            <person name="Cowan T.M."/>
            <person name="Smanski M.J."/>
            <person name="Chevrette M.G."/>
            <person name="De Carvalho L.P.S."/>
            <person name="Shen B."/>
        </authorList>
    </citation>
    <scope>NUCLEOTIDE SEQUENCE [LARGE SCALE GENOMIC DNA]</scope>
    <source>
        <strain evidence="19 20">NPDC077433</strain>
    </source>
</reference>
<evidence type="ECO:0000256" key="10">
    <source>
        <dbReference type="ARBA" id="ARBA00022833"/>
    </source>
</evidence>
<dbReference type="CDD" id="cd00814">
    <property type="entry name" value="MetRS_core"/>
    <property type="match status" value="1"/>
</dbReference>
<comment type="catalytic activity">
    <reaction evidence="15 16">
        <text>tRNA(Met) + L-methionine + ATP = L-methionyl-tRNA(Met) + AMP + diphosphate</text>
        <dbReference type="Rhea" id="RHEA:13481"/>
        <dbReference type="Rhea" id="RHEA-COMP:9667"/>
        <dbReference type="Rhea" id="RHEA-COMP:9698"/>
        <dbReference type="ChEBI" id="CHEBI:30616"/>
        <dbReference type="ChEBI" id="CHEBI:33019"/>
        <dbReference type="ChEBI" id="CHEBI:57844"/>
        <dbReference type="ChEBI" id="CHEBI:78442"/>
        <dbReference type="ChEBI" id="CHEBI:78530"/>
        <dbReference type="ChEBI" id="CHEBI:456215"/>
        <dbReference type="EC" id="6.1.1.10"/>
    </reaction>
</comment>
<dbReference type="Proteomes" id="UP001620234">
    <property type="component" value="Unassembled WGS sequence"/>
</dbReference>
<organism evidence="19 20">
    <name type="scientific">Psychrobacter namhaensis</name>
    <dbReference type="NCBI Taxonomy" id="292734"/>
    <lineage>
        <taxon>Bacteria</taxon>
        <taxon>Pseudomonadati</taxon>
        <taxon>Pseudomonadota</taxon>
        <taxon>Gammaproteobacteria</taxon>
        <taxon>Moraxellales</taxon>
        <taxon>Moraxellaceae</taxon>
        <taxon>Psychrobacter</taxon>
    </lineage>
</organism>
<dbReference type="CDD" id="cd07957">
    <property type="entry name" value="Anticodon_Ia_Met"/>
    <property type="match status" value="1"/>
</dbReference>
<dbReference type="InterPro" id="IPR014758">
    <property type="entry name" value="Met-tRNA_synth"/>
</dbReference>
<keyword evidence="10 16" id="KW-0862">Zinc</keyword>
<name>A0ABW8L904_9GAMM</name>
<dbReference type="InterPro" id="IPR012340">
    <property type="entry name" value="NA-bd_OB-fold"/>
</dbReference>
<dbReference type="PANTHER" id="PTHR45765">
    <property type="entry name" value="METHIONINE--TRNA LIGASE"/>
    <property type="match status" value="1"/>
</dbReference>
<keyword evidence="14 16" id="KW-0030">Aminoacyl-tRNA synthetase</keyword>
<dbReference type="InterPro" id="IPR033911">
    <property type="entry name" value="MetRS_core"/>
</dbReference>
<dbReference type="GO" id="GO:0004825">
    <property type="term" value="F:methionine-tRNA ligase activity"/>
    <property type="evidence" value="ECO:0007669"/>
    <property type="project" value="UniProtKB-EC"/>
</dbReference>
<keyword evidence="6 16" id="KW-0820">tRNA-binding</keyword>
<dbReference type="Pfam" id="PF08264">
    <property type="entry name" value="Anticodon_1"/>
    <property type="match status" value="1"/>
</dbReference>
<comment type="subcellular location">
    <subcellularLocation>
        <location evidence="2 16">Cytoplasm</location>
    </subcellularLocation>
</comment>
<feature type="binding site" evidence="16">
    <location>
        <position position="148"/>
    </location>
    <ligand>
        <name>Zn(2+)</name>
        <dbReference type="ChEBI" id="CHEBI:29105"/>
    </ligand>
</feature>
<feature type="short sequence motif" description="'KMSKS' region" evidence="16">
    <location>
        <begin position="342"/>
        <end position="346"/>
    </location>
</feature>
<dbReference type="Gene3D" id="3.40.50.620">
    <property type="entry name" value="HUPs"/>
    <property type="match status" value="1"/>
</dbReference>
<evidence type="ECO:0000256" key="1">
    <source>
        <dbReference type="ARBA" id="ARBA00003314"/>
    </source>
</evidence>
<feature type="compositionally biased region" description="Polar residues" evidence="17">
    <location>
        <begin position="578"/>
        <end position="590"/>
    </location>
</feature>
<dbReference type="Gene3D" id="2.20.28.20">
    <property type="entry name" value="Methionyl-tRNA synthetase, Zn-domain"/>
    <property type="match status" value="1"/>
</dbReference>
<evidence type="ECO:0000256" key="9">
    <source>
        <dbReference type="ARBA" id="ARBA00022741"/>
    </source>
</evidence>
<dbReference type="Pfam" id="PF09334">
    <property type="entry name" value="tRNA-synt_1g"/>
    <property type="match status" value="1"/>
</dbReference>
<keyword evidence="20" id="KW-1185">Reference proteome</keyword>
<dbReference type="RefSeq" id="WP_404672189.1">
    <property type="nucleotide sequence ID" value="NZ_JBJDPD010000014.1"/>
</dbReference>
<evidence type="ECO:0000313" key="19">
    <source>
        <dbReference type="EMBL" id="MFK4001396.1"/>
    </source>
</evidence>
<protein>
    <recommendedName>
        <fullName evidence="16">Methionine--tRNA ligase</fullName>
        <ecNumber evidence="16">6.1.1.10</ecNumber>
    </recommendedName>
    <alternativeName>
        <fullName evidence="16">Methionyl-tRNA synthetase</fullName>
        <shortName evidence="16">MetRS</shortName>
    </alternativeName>
</protein>
<dbReference type="PROSITE" id="PS50886">
    <property type="entry name" value="TRBD"/>
    <property type="match status" value="1"/>
</dbReference>
<evidence type="ECO:0000256" key="2">
    <source>
        <dbReference type="ARBA" id="ARBA00004496"/>
    </source>
</evidence>
<keyword evidence="9 16" id="KW-0547">Nucleotide-binding</keyword>
<feature type="binding site" evidence="16">
    <location>
        <position position="161"/>
    </location>
    <ligand>
        <name>Zn(2+)</name>
        <dbReference type="ChEBI" id="CHEBI:29105"/>
    </ligand>
</feature>
<keyword evidence="8 16" id="KW-0479">Metal-binding</keyword>
<evidence type="ECO:0000256" key="17">
    <source>
        <dbReference type="SAM" id="MobiDB-lite"/>
    </source>
</evidence>
<keyword evidence="7 16" id="KW-0436">Ligase</keyword>
<dbReference type="CDD" id="cd02800">
    <property type="entry name" value="tRNA_bind_EcMetRS_like"/>
    <property type="match status" value="1"/>
</dbReference>
<evidence type="ECO:0000313" key="20">
    <source>
        <dbReference type="Proteomes" id="UP001620234"/>
    </source>
</evidence>
<dbReference type="NCBIfam" id="TIGR00398">
    <property type="entry name" value="metG"/>
    <property type="match status" value="1"/>
</dbReference>
<evidence type="ECO:0000256" key="6">
    <source>
        <dbReference type="ARBA" id="ARBA00022555"/>
    </source>
</evidence>
<dbReference type="InterPro" id="IPR029038">
    <property type="entry name" value="MetRS_Zn"/>
</dbReference>
<dbReference type="NCBIfam" id="TIGR00399">
    <property type="entry name" value="metG_C_term"/>
    <property type="match status" value="1"/>
</dbReference>
<evidence type="ECO:0000256" key="13">
    <source>
        <dbReference type="ARBA" id="ARBA00022917"/>
    </source>
</evidence>
<evidence type="ECO:0000256" key="11">
    <source>
        <dbReference type="ARBA" id="ARBA00022840"/>
    </source>
</evidence>
<proteinExistence type="inferred from homology"/>
<feature type="short sequence motif" description="'HIGH' region" evidence="16">
    <location>
        <begin position="14"/>
        <end position="24"/>
    </location>
</feature>
<accession>A0ABW8L904</accession>
<dbReference type="InterPro" id="IPR014729">
    <property type="entry name" value="Rossmann-like_a/b/a_fold"/>
</dbReference>
<feature type="region of interest" description="Disordered" evidence="17">
    <location>
        <begin position="556"/>
        <end position="590"/>
    </location>
</feature>
<dbReference type="SUPFAM" id="SSF52374">
    <property type="entry name" value="Nucleotidylyl transferase"/>
    <property type="match status" value="1"/>
</dbReference>
<dbReference type="InterPro" id="IPR009080">
    <property type="entry name" value="tRNAsynth_Ia_anticodon-bd"/>
</dbReference>
<dbReference type="SUPFAM" id="SSF50249">
    <property type="entry name" value="Nucleic acid-binding proteins"/>
    <property type="match status" value="1"/>
</dbReference>
<dbReference type="Gene3D" id="2.40.50.140">
    <property type="entry name" value="Nucleic acid-binding proteins"/>
    <property type="match status" value="1"/>
</dbReference>
<comment type="subunit">
    <text evidence="4 16">Homodimer.</text>
</comment>
<dbReference type="NCBIfam" id="NF001100">
    <property type="entry name" value="PRK00133.1"/>
    <property type="match status" value="1"/>
</dbReference>